<evidence type="ECO:0000256" key="1">
    <source>
        <dbReference type="SAM" id="Coils"/>
    </source>
</evidence>
<evidence type="ECO:0000313" key="3">
    <source>
        <dbReference type="WBParaSite" id="MBELARI_LOCUS21837"/>
    </source>
</evidence>
<protein>
    <submittedName>
        <fullName evidence="3">BZIP domain-containing protein</fullName>
    </submittedName>
</protein>
<dbReference type="Proteomes" id="UP000887575">
    <property type="component" value="Unassembled WGS sequence"/>
</dbReference>
<organism evidence="2 3">
    <name type="scientific">Mesorhabditis belari</name>
    <dbReference type="NCBI Taxonomy" id="2138241"/>
    <lineage>
        <taxon>Eukaryota</taxon>
        <taxon>Metazoa</taxon>
        <taxon>Ecdysozoa</taxon>
        <taxon>Nematoda</taxon>
        <taxon>Chromadorea</taxon>
        <taxon>Rhabditida</taxon>
        <taxon>Rhabditina</taxon>
        <taxon>Rhabditomorpha</taxon>
        <taxon>Rhabditoidea</taxon>
        <taxon>Rhabditidae</taxon>
        <taxon>Mesorhabditinae</taxon>
        <taxon>Mesorhabditis</taxon>
    </lineage>
</organism>
<reference evidence="3" key="1">
    <citation type="submission" date="2024-02" db="UniProtKB">
        <authorList>
            <consortium name="WormBaseParasite"/>
        </authorList>
    </citation>
    <scope>IDENTIFICATION</scope>
</reference>
<evidence type="ECO:0000313" key="2">
    <source>
        <dbReference type="Proteomes" id="UP000887575"/>
    </source>
</evidence>
<name>A0AAF3F5H6_9BILA</name>
<keyword evidence="1" id="KW-0175">Coiled coil</keyword>
<feature type="coiled-coil region" evidence="1">
    <location>
        <begin position="180"/>
        <end position="259"/>
    </location>
</feature>
<dbReference type="AlphaFoldDB" id="A0AAF3F5H6"/>
<accession>A0AAF3F5H6</accession>
<keyword evidence="2" id="KW-1185">Reference proteome</keyword>
<sequence length="267" mass="30718">MATFGKDFMLANQHQIQSTPNSGAFSPNTEERIIRECGGIQTMCDLDFDIELNPESFGNDEDNFDNENLYAREMANMRGSPSIGSLMPESPIDVTADCPDHPFDQKSMRVKAEYVLLEEDVPMKVLRKAETPYMRESAHDLMPKPRGRPPKQVADTKRAQLAKNWRMRKQEEENFKTERLAMCESELADKDNTIDLLTQENNELKQKLKQQTSKPSGNPYDRKIIIAKEVENEQLRRDKAALINRLSKLEKEFEELKTIMQGVMWSG</sequence>
<proteinExistence type="predicted"/>
<dbReference type="WBParaSite" id="MBELARI_LOCUS21837">
    <property type="protein sequence ID" value="MBELARI_LOCUS21837"/>
    <property type="gene ID" value="MBELARI_LOCUS21837"/>
</dbReference>